<dbReference type="PIRSF" id="PIRSF006060">
    <property type="entry name" value="AA_transporter"/>
    <property type="match status" value="1"/>
</dbReference>
<evidence type="ECO:0000313" key="8">
    <source>
        <dbReference type="Proteomes" id="UP000184114"/>
    </source>
</evidence>
<gene>
    <name evidence="7" type="ORF">SAMN02745784_00881</name>
</gene>
<keyword evidence="5 6" id="KW-0472">Membrane</keyword>
<comment type="subcellular location">
    <subcellularLocation>
        <location evidence="1">Cell membrane</location>
        <topology evidence="1">Multi-pass membrane protein</topology>
    </subcellularLocation>
</comment>
<feature type="transmembrane region" description="Helical" evidence="6">
    <location>
        <begin position="122"/>
        <end position="142"/>
    </location>
</feature>
<dbReference type="RefSeq" id="WP_072973528.1">
    <property type="nucleotide sequence ID" value="NZ_FQTY01000002.1"/>
</dbReference>
<feature type="transmembrane region" description="Helical" evidence="6">
    <location>
        <begin position="94"/>
        <end position="116"/>
    </location>
</feature>
<keyword evidence="3 6" id="KW-0812">Transmembrane</keyword>
<evidence type="ECO:0000256" key="3">
    <source>
        <dbReference type="ARBA" id="ARBA00022692"/>
    </source>
</evidence>
<feature type="transmembrane region" description="Helical" evidence="6">
    <location>
        <begin position="269"/>
        <end position="302"/>
    </location>
</feature>
<feature type="transmembrane region" description="Helical" evidence="6">
    <location>
        <begin position="149"/>
        <end position="169"/>
    </location>
</feature>
<feature type="transmembrane region" description="Helical" evidence="6">
    <location>
        <begin position="226"/>
        <end position="249"/>
    </location>
</feature>
<dbReference type="Pfam" id="PF13520">
    <property type="entry name" value="AA_permease_2"/>
    <property type="match status" value="1"/>
</dbReference>
<feature type="transmembrane region" description="Helical" evidence="6">
    <location>
        <begin position="348"/>
        <end position="370"/>
    </location>
</feature>
<dbReference type="PANTHER" id="PTHR42770">
    <property type="entry name" value="AMINO ACID TRANSPORTER-RELATED"/>
    <property type="match status" value="1"/>
</dbReference>
<organism evidence="7 8">
    <name type="scientific">Tissierella praeacuta DSM 18095</name>
    <dbReference type="NCBI Taxonomy" id="1123404"/>
    <lineage>
        <taxon>Bacteria</taxon>
        <taxon>Bacillati</taxon>
        <taxon>Bacillota</taxon>
        <taxon>Tissierellia</taxon>
        <taxon>Tissierellales</taxon>
        <taxon>Tissierellaceae</taxon>
        <taxon>Tissierella</taxon>
    </lineage>
</organism>
<feature type="transmembrane region" description="Helical" evidence="6">
    <location>
        <begin position="409"/>
        <end position="431"/>
    </location>
</feature>
<dbReference type="GO" id="GO:0005886">
    <property type="term" value="C:plasma membrane"/>
    <property type="evidence" value="ECO:0007669"/>
    <property type="project" value="UniProtKB-SubCell"/>
</dbReference>
<dbReference type="Proteomes" id="UP000184114">
    <property type="component" value="Unassembled WGS sequence"/>
</dbReference>
<dbReference type="InterPro" id="IPR002293">
    <property type="entry name" value="AA/rel_permease1"/>
</dbReference>
<dbReference type="InterPro" id="IPR050367">
    <property type="entry name" value="APC_superfamily"/>
</dbReference>
<protein>
    <submittedName>
        <fullName evidence="7">Basic amino acid/polyamine antiporter, APA family</fullName>
    </submittedName>
</protein>
<feature type="transmembrane region" description="Helical" evidence="6">
    <location>
        <begin position="35"/>
        <end position="61"/>
    </location>
</feature>
<feature type="transmembrane region" description="Helical" evidence="6">
    <location>
        <begin position="12"/>
        <end position="29"/>
    </location>
</feature>
<evidence type="ECO:0000256" key="4">
    <source>
        <dbReference type="ARBA" id="ARBA00022989"/>
    </source>
</evidence>
<dbReference type="STRING" id="1123404.SAMN02745784_00881"/>
<feature type="transmembrane region" description="Helical" evidence="6">
    <location>
        <begin position="382"/>
        <end position="403"/>
    </location>
</feature>
<keyword evidence="2" id="KW-1003">Cell membrane</keyword>
<feature type="transmembrane region" description="Helical" evidence="6">
    <location>
        <begin position="189"/>
        <end position="206"/>
    </location>
</feature>
<dbReference type="GO" id="GO:0022857">
    <property type="term" value="F:transmembrane transporter activity"/>
    <property type="evidence" value="ECO:0007669"/>
    <property type="project" value="InterPro"/>
</dbReference>
<evidence type="ECO:0000256" key="2">
    <source>
        <dbReference type="ARBA" id="ARBA00022475"/>
    </source>
</evidence>
<proteinExistence type="predicted"/>
<feature type="transmembrane region" description="Helical" evidence="6">
    <location>
        <begin position="323"/>
        <end position="342"/>
    </location>
</feature>
<accession>A0A1M4TVN7</accession>
<evidence type="ECO:0000256" key="1">
    <source>
        <dbReference type="ARBA" id="ARBA00004651"/>
    </source>
</evidence>
<dbReference type="Gene3D" id="1.20.1740.10">
    <property type="entry name" value="Amino acid/polyamine transporter I"/>
    <property type="match status" value="1"/>
</dbReference>
<evidence type="ECO:0000256" key="5">
    <source>
        <dbReference type="ARBA" id="ARBA00023136"/>
    </source>
</evidence>
<sequence>MSDVKLKRNLSFMQMIAIASGAVIGGWLAEAPYWFSVTGAGAAIIFPILSVLLIPVGLTFAELTAMLPFSSAVDIWTTNAFGHKAGWAAQWMMFLIQVVEPPMMAFIFITALNFFIPIPADMVVWVAIGIIVLWYILSNFNIGFTGRLASIFFFTMVVISLIVAGTFFFSGSWSFDNISSHGGMFPKGFNGIFIAFAVFSLKFIGFEMTPTMIEETNFPPEKIWKIILSSLFVPAVLYFIIVFAIGGMAPWKEIASMNLPEPELIAKFGLPKIVGIAAIVSGILHAFTTLMGFWVSSARVLYGAAQLNQLPKAFTKLNKHGQPIIANFVVLLFSIFFCLFTGDNWVQYIYAVSCIAAGLVYFICCLDAMVLRKKFPEWERPYKAPGGNLLFILGMAVSVWIIIGSTLELAIGGYISLAIYSFIGVALYILMELYRKKHPNKNELITLTPDDINSFE</sequence>
<evidence type="ECO:0000313" key="7">
    <source>
        <dbReference type="EMBL" id="SHE48559.1"/>
    </source>
</evidence>
<evidence type="ECO:0000256" key="6">
    <source>
        <dbReference type="SAM" id="Phobius"/>
    </source>
</evidence>
<name>A0A1M4TVN7_9FIRM</name>
<keyword evidence="8" id="KW-1185">Reference proteome</keyword>
<dbReference type="EMBL" id="FQTY01000002">
    <property type="protein sequence ID" value="SHE48559.1"/>
    <property type="molecule type" value="Genomic_DNA"/>
</dbReference>
<reference evidence="8" key="1">
    <citation type="submission" date="2016-11" db="EMBL/GenBank/DDBJ databases">
        <authorList>
            <person name="Varghese N."/>
            <person name="Submissions S."/>
        </authorList>
    </citation>
    <scope>NUCLEOTIDE SEQUENCE [LARGE SCALE GENOMIC DNA]</scope>
    <source>
        <strain evidence="8">DSM 18095</strain>
    </source>
</reference>
<keyword evidence="4 6" id="KW-1133">Transmembrane helix</keyword>
<dbReference type="GeneID" id="90996279"/>
<dbReference type="PANTHER" id="PTHR42770:SF7">
    <property type="entry name" value="MEMBRANE PROTEIN"/>
    <property type="match status" value="1"/>
</dbReference>
<dbReference type="AlphaFoldDB" id="A0A1M4TVN7"/>